<dbReference type="PANTHER" id="PTHR30006:SF2">
    <property type="entry name" value="ABC TRANSPORTER SUBSTRATE-BINDING PROTEIN"/>
    <property type="match status" value="1"/>
</dbReference>
<name>A0ABU0AUA5_9FIRM</name>
<gene>
    <name evidence="2" type="ORF">J2S72_000863</name>
</gene>
<dbReference type="InterPro" id="IPR038062">
    <property type="entry name" value="ScdA-like_N_sf"/>
</dbReference>
<dbReference type="Pfam" id="PF13343">
    <property type="entry name" value="SBP_bac_6"/>
    <property type="match status" value="1"/>
</dbReference>
<dbReference type="RefSeq" id="WP_023055733.1">
    <property type="nucleotide sequence ID" value="NZ_JAUSTN010000004.1"/>
</dbReference>
<evidence type="ECO:0000313" key="3">
    <source>
        <dbReference type="Proteomes" id="UP001236559"/>
    </source>
</evidence>
<protein>
    <submittedName>
        <fullName evidence="2">ABC-type Fe3+ transport system substrate-binding protein</fullName>
    </submittedName>
</protein>
<dbReference type="Proteomes" id="UP001236559">
    <property type="component" value="Unassembled WGS sequence"/>
</dbReference>
<dbReference type="PANTHER" id="PTHR30006">
    <property type="entry name" value="THIAMINE-BINDING PERIPLASMIC PROTEIN-RELATED"/>
    <property type="match status" value="1"/>
</dbReference>
<keyword evidence="1" id="KW-0732">Signal</keyword>
<reference evidence="2 3" key="1">
    <citation type="submission" date="2023-07" db="EMBL/GenBank/DDBJ databases">
        <title>Genomic Encyclopedia of Type Strains, Phase IV (KMG-IV): sequencing the most valuable type-strain genomes for metagenomic binning, comparative biology and taxonomic classification.</title>
        <authorList>
            <person name="Goeker M."/>
        </authorList>
    </citation>
    <scope>NUCLEOTIDE SEQUENCE [LARGE SCALE GENOMIC DNA]</scope>
    <source>
        <strain evidence="2 3">DSM 22616</strain>
    </source>
</reference>
<sequence length="371" mass="42032">MDLNKKIAELIEEENNLSDYLVLIGFDKKELSTMGKFISLKSALKAKNIAEEVFIKAFDEYRESIKNEEELKKFGKLKVAGVLPCPIRIPLVDELNKNNLKNFSFNLKSANLGLDHVKESFEKDENPDLIISAGYEMITNENYRKILKRDYISPQAEINKGFIERGADLKDGENTFHIIGIVPAVFIVNKRVLGNKKIPESWEELLSGDYKNSLAIPMSDLDLYNALVISIYERYGSDGLKKLKDAIYTSAHPAQMVKEKELAAISVAPYFFAAMVQSQDLQMVWPKDGAIVSPIFMTAKKDKLEKLKEIIGIFLSEKVAKIFSANGKFPSTNPNTDLGISSDQKLMFPGWDFLNKNIDKKIEKIEEIFKL</sequence>
<dbReference type="Gene3D" id="1.10.3910.10">
    <property type="entry name" value="SP0561-like"/>
    <property type="match status" value="1"/>
</dbReference>
<proteinExistence type="predicted"/>
<dbReference type="Gene3D" id="3.40.190.10">
    <property type="entry name" value="Periplasmic binding protein-like II"/>
    <property type="match status" value="2"/>
</dbReference>
<dbReference type="EMBL" id="JAUSTN010000004">
    <property type="protein sequence ID" value="MDQ0274842.1"/>
    <property type="molecule type" value="Genomic_DNA"/>
</dbReference>
<organism evidence="2 3">
    <name type="scientific">Peptoniphilus koenoeneniae</name>
    <dbReference type="NCBI Taxonomy" id="507751"/>
    <lineage>
        <taxon>Bacteria</taxon>
        <taxon>Bacillati</taxon>
        <taxon>Bacillota</taxon>
        <taxon>Tissierellia</taxon>
        <taxon>Tissierellales</taxon>
        <taxon>Peptoniphilaceae</taxon>
        <taxon>Peptoniphilus</taxon>
    </lineage>
</organism>
<evidence type="ECO:0000256" key="1">
    <source>
        <dbReference type="ARBA" id="ARBA00022729"/>
    </source>
</evidence>
<comment type="caution">
    <text evidence="2">The sequence shown here is derived from an EMBL/GenBank/DDBJ whole genome shotgun (WGS) entry which is preliminary data.</text>
</comment>
<keyword evidence="3" id="KW-1185">Reference proteome</keyword>
<dbReference type="SUPFAM" id="SSF140683">
    <property type="entry name" value="SP0561-like"/>
    <property type="match status" value="1"/>
</dbReference>
<dbReference type="SUPFAM" id="SSF53850">
    <property type="entry name" value="Periplasmic binding protein-like II"/>
    <property type="match status" value="1"/>
</dbReference>
<accession>A0ABU0AUA5</accession>
<evidence type="ECO:0000313" key="2">
    <source>
        <dbReference type="EMBL" id="MDQ0274842.1"/>
    </source>
</evidence>